<dbReference type="PROSITE" id="PS00211">
    <property type="entry name" value="ABC_TRANSPORTER_1"/>
    <property type="match status" value="1"/>
</dbReference>
<keyword evidence="3" id="KW-0067">ATP-binding</keyword>
<dbReference type="PROSITE" id="PS50893">
    <property type="entry name" value="ABC_TRANSPORTER_2"/>
    <property type="match status" value="1"/>
</dbReference>
<sequence>MIEVEGLYHSYTNDERYAVRNVSFNIKEGEIFGFLGPNGAGKSTTQKVLTGLLPLQKGSVKIASKDAGKPDSSFYNMIGVSFEQPNLYRKLTGLENLGYFAKMYDVPTEDPMELLRMVDLEEAASKRAGEYSKGMQQRLVFARSLINKPKIWFLDEPVSGLDPTTSATIKEIIRRKKKEGVTIFLTTHNMHIAEELCDRVAFIVAGEISLIDSPRNLKLRYGQKLVEVEYRLDGSVKKESFSLLQEADKAKLNSLIEKGTVETIHSKEATLEEIFIGVTGRELR</sequence>
<name>A0A7Z7PR07_9BACT</name>
<dbReference type="SUPFAM" id="SSF52540">
    <property type="entry name" value="P-loop containing nucleoside triphosphate hydrolases"/>
    <property type="match status" value="1"/>
</dbReference>
<accession>A0A7Z7PR07</accession>
<dbReference type="Gene3D" id="3.40.50.300">
    <property type="entry name" value="P-loop containing nucleotide triphosphate hydrolases"/>
    <property type="match status" value="1"/>
</dbReference>
<evidence type="ECO:0000259" key="4">
    <source>
        <dbReference type="PROSITE" id="PS50893"/>
    </source>
</evidence>
<dbReference type="InterPro" id="IPR050763">
    <property type="entry name" value="ABC_transporter_ATP-binding"/>
</dbReference>
<dbReference type="InterPro" id="IPR003439">
    <property type="entry name" value="ABC_transporter-like_ATP-bd"/>
</dbReference>
<keyword evidence="5" id="KW-0378">Hydrolase</keyword>
<reference evidence="5 6" key="1">
    <citation type="submission" date="2017-01" db="EMBL/GenBank/DDBJ databases">
        <authorList>
            <person name="Erauso G."/>
        </authorList>
    </citation>
    <scope>NUCLEOTIDE SEQUENCE [LARGE SCALE GENOMIC DNA]</scope>
    <source>
        <strain evidence="5">MESINF1</strain>
    </source>
</reference>
<gene>
    <name evidence="5" type="ORF">MESINF_0854</name>
</gene>
<dbReference type="SMART" id="SM00382">
    <property type="entry name" value="AAA"/>
    <property type="match status" value="1"/>
</dbReference>
<evidence type="ECO:0000256" key="2">
    <source>
        <dbReference type="ARBA" id="ARBA00022741"/>
    </source>
</evidence>
<dbReference type="InterPro" id="IPR027417">
    <property type="entry name" value="P-loop_NTPase"/>
</dbReference>
<evidence type="ECO:0000256" key="1">
    <source>
        <dbReference type="ARBA" id="ARBA00022448"/>
    </source>
</evidence>
<evidence type="ECO:0000256" key="3">
    <source>
        <dbReference type="ARBA" id="ARBA00022840"/>
    </source>
</evidence>
<dbReference type="PANTHER" id="PTHR42711">
    <property type="entry name" value="ABC TRANSPORTER ATP-BINDING PROTEIN"/>
    <property type="match status" value="1"/>
</dbReference>
<dbReference type="Pfam" id="PF00005">
    <property type="entry name" value="ABC_tran"/>
    <property type="match status" value="1"/>
</dbReference>
<keyword evidence="6" id="KW-1185">Reference proteome</keyword>
<dbReference type="InterPro" id="IPR003593">
    <property type="entry name" value="AAA+_ATPase"/>
</dbReference>
<keyword evidence="2" id="KW-0547">Nucleotide-binding</keyword>
<dbReference type="GO" id="GO:0005524">
    <property type="term" value="F:ATP binding"/>
    <property type="evidence" value="ECO:0007669"/>
    <property type="project" value="UniProtKB-KW"/>
</dbReference>
<feature type="domain" description="ABC transporter" evidence="4">
    <location>
        <begin position="2"/>
        <end position="230"/>
    </location>
</feature>
<dbReference type="AlphaFoldDB" id="A0A7Z7PR07"/>
<evidence type="ECO:0000313" key="5">
    <source>
        <dbReference type="EMBL" id="SSC12303.1"/>
    </source>
</evidence>
<dbReference type="Proteomes" id="UP000250796">
    <property type="component" value="Chromosome MESINF"/>
</dbReference>
<organism evidence="5 6">
    <name type="scientific">Mesotoga infera</name>
    <dbReference type="NCBI Taxonomy" id="1236046"/>
    <lineage>
        <taxon>Bacteria</taxon>
        <taxon>Thermotogati</taxon>
        <taxon>Thermotogota</taxon>
        <taxon>Thermotogae</taxon>
        <taxon>Kosmotogales</taxon>
        <taxon>Kosmotogaceae</taxon>
        <taxon>Mesotoga</taxon>
    </lineage>
</organism>
<dbReference type="KEGG" id="minf:MESINF_0854"/>
<dbReference type="EC" id="3.6.3.-" evidence="5"/>
<keyword evidence="1" id="KW-0813">Transport</keyword>
<dbReference type="PANTHER" id="PTHR42711:SF18">
    <property type="entry name" value="ABC TRANSPORTER, ATP-BINDING PROTEIN"/>
    <property type="match status" value="1"/>
</dbReference>
<dbReference type="GO" id="GO:0016887">
    <property type="term" value="F:ATP hydrolysis activity"/>
    <property type="evidence" value="ECO:0007669"/>
    <property type="project" value="InterPro"/>
</dbReference>
<dbReference type="RefSeq" id="WP_169698657.1">
    <property type="nucleotide sequence ID" value="NZ_LS974202.1"/>
</dbReference>
<protein>
    <submittedName>
        <fullName evidence="5">Putative enzyme</fullName>
        <ecNumber evidence="5">3.6.3.-</ecNumber>
    </submittedName>
</protein>
<dbReference type="EMBL" id="LS974202">
    <property type="protein sequence ID" value="SSC12303.1"/>
    <property type="molecule type" value="Genomic_DNA"/>
</dbReference>
<proteinExistence type="predicted"/>
<evidence type="ECO:0000313" key="6">
    <source>
        <dbReference type="Proteomes" id="UP000250796"/>
    </source>
</evidence>
<dbReference type="InterPro" id="IPR017871">
    <property type="entry name" value="ABC_transporter-like_CS"/>
</dbReference>